<evidence type="ECO:0000256" key="1">
    <source>
        <dbReference type="ARBA" id="ARBA00004370"/>
    </source>
</evidence>
<organism evidence="8 9">
    <name type="scientific">Piscinibacter terrae</name>
    <dbReference type="NCBI Taxonomy" id="2496871"/>
    <lineage>
        <taxon>Bacteria</taxon>
        <taxon>Pseudomonadati</taxon>
        <taxon>Pseudomonadota</taxon>
        <taxon>Betaproteobacteria</taxon>
        <taxon>Burkholderiales</taxon>
        <taxon>Sphaerotilaceae</taxon>
        <taxon>Piscinibacter</taxon>
    </lineage>
</organism>
<feature type="domain" description="Methyl-accepting transducer" evidence="6">
    <location>
        <begin position="318"/>
        <end position="547"/>
    </location>
</feature>
<reference evidence="8 9" key="2">
    <citation type="submission" date="2018-12" db="EMBL/GenBank/DDBJ databases">
        <title>Rhizobacter gummiphilus sp. nov., a rubber-degrading bacterium isolated from the soil of a botanical garden in Japan.</title>
        <authorList>
            <person name="Shunsuke S.S."/>
        </authorList>
    </citation>
    <scope>NUCLEOTIDE SEQUENCE [LARGE SCALE GENOMIC DNA]</scope>
    <source>
        <strain evidence="8 9">S-16</strain>
    </source>
</reference>
<dbReference type="PANTHER" id="PTHR43531">
    <property type="entry name" value="PROTEIN ICFG"/>
    <property type="match status" value="1"/>
</dbReference>
<dbReference type="Gene3D" id="1.10.287.950">
    <property type="entry name" value="Methyl-accepting chemotaxis protein"/>
    <property type="match status" value="1"/>
</dbReference>
<comment type="caution">
    <text evidence="8">The sequence shown here is derived from an EMBL/GenBank/DDBJ whole genome shotgun (WGS) entry which is preliminary data.</text>
</comment>
<evidence type="ECO:0000256" key="2">
    <source>
        <dbReference type="ARBA" id="ARBA00022481"/>
    </source>
</evidence>
<dbReference type="Pfam" id="PF00015">
    <property type="entry name" value="MCPsignal"/>
    <property type="match status" value="1"/>
</dbReference>
<dbReference type="PRINTS" id="PR00260">
    <property type="entry name" value="CHEMTRNSDUCR"/>
</dbReference>
<dbReference type="InterPro" id="IPR004090">
    <property type="entry name" value="Chemotax_Me-accpt_rcpt"/>
</dbReference>
<dbReference type="PROSITE" id="PS50111">
    <property type="entry name" value="CHEMOTAXIS_TRANSDUC_2"/>
    <property type="match status" value="1"/>
</dbReference>
<accession>A0A3N7HI99</accession>
<evidence type="ECO:0000313" key="9">
    <source>
        <dbReference type="Proteomes" id="UP000267464"/>
    </source>
</evidence>
<dbReference type="InterPro" id="IPR047347">
    <property type="entry name" value="YvaQ-like_sensor"/>
</dbReference>
<evidence type="ECO:0000256" key="3">
    <source>
        <dbReference type="ARBA" id="ARBA00029447"/>
    </source>
</evidence>
<feature type="transmembrane region" description="Helical" evidence="5">
    <location>
        <begin position="58"/>
        <end position="78"/>
    </location>
</feature>
<evidence type="ECO:0000256" key="5">
    <source>
        <dbReference type="SAM" id="Phobius"/>
    </source>
</evidence>
<dbReference type="InterPro" id="IPR003660">
    <property type="entry name" value="HAMP_dom"/>
</dbReference>
<keyword evidence="9" id="KW-1185">Reference proteome</keyword>
<dbReference type="Pfam" id="PF12729">
    <property type="entry name" value="4HB_MCP_1"/>
    <property type="match status" value="1"/>
</dbReference>
<dbReference type="SMART" id="SM00283">
    <property type="entry name" value="MA"/>
    <property type="match status" value="1"/>
</dbReference>
<evidence type="ECO:0000256" key="4">
    <source>
        <dbReference type="PROSITE-ProRule" id="PRU00284"/>
    </source>
</evidence>
<comment type="similarity">
    <text evidence="3">Belongs to the methyl-accepting chemotaxis (MCP) protein family.</text>
</comment>
<dbReference type="InterPro" id="IPR024478">
    <property type="entry name" value="HlyB_4HB_MCP"/>
</dbReference>
<dbReference type="GO" id="GO:0004888">
    <property type="term" value="F:transmembrane signaling receptor activity"/>
    <property type="evidence" value="ECO:0007669"/>
    <property type="project" value="InterPro"/>
</dbReference>
<feature type="domain" description="HAMP" evidence="7">
    <location>
        <begin position="261"/>
        <end position="313"/>
    </location>
</feature>
<dbReference type="InterPro" id="IPR051310">
    <property type="entry name" value="MCP_chemotaxis"/>
</dbReference>
<dbReference type="EMBL" id="QUSW01000009">
    <property type="protein sequence ID" value="RQP21760.1"/>
    <property type="molecule type" value="Genomic_DNA"/>
</dbReference>
<proteinExistence type="inferred from homology"/>
<evidence type="ECO:0000259" key="7">
    <source>
        <dbReference type="PROSITE" id="PS50885"/>
    </source>
</evidence>
<keyword evidence="5" id="KW-0812">Transmembrane</keyword>
<dbReference type="PROSITE" id="PS50885">
    <property type="entry name" value="HAMP"/>
    <property type="match status" value="1"/>
</dbReference>
<keyword evidence="4" id="KW-0807">Transducer</keyword>
<keyword evidence="2" id="KW-0488">Methylation</keyword>
<evidence type="ECO:0000259" key="6">
    <source>
        <dbReference type="PROSITE" id="PS50111"/>
    </source>
</evidence>
<keyword evidence="5" id="KW-0472">Membrane</keyword>
<dbReference type="Pfam" id="PF00672">
    <property type="entry name" value="HAMP"/>
    <property type="match status" value="1"/>
</dbReference>
<dbReference type="SMART" id="SM00304">
    <property type="entry name" value="HAMP"/>
    <property type="match status" value="1"/>
</dbReference>
<dbReference type="FunFam" id="1.10.287.950:FF:000001">
    <property type="entry name" value="Methyl-accepting chemotaxis sensory transducer"/>
    <property type="match status" value="1"/>
</dbReference>
<dbReference type="CDD" id="cd19411">
    <property type="entry name" value="MCP2201-like_sensor"/>
    <property type="match status" value="1"/>
</dbReference>
<dbReference type="PANTHER" id="PTHR43531:SF14">
    <property type="entry name" value="METHYL-ACCEPTING CHEMOTAXIS PROTEIN I-RELATED"/>
    <property type="match status" value="1"/>
</dbReference>
<dbReference type="AlphaFoldDB" id="A0A3N7HI99"/>
<dbReference type="SUPFAM" id="SSF58104">
    <property type="entry name" value="Methyl-accepting chemotaxis protein (MCP) signaling domain"/>
    <property type="match status" value="1"/>
</dbReference>
<name>A0A3N7HI99_9BURK</name>
<feature type="transmembrane region" description="Helical" evidence="5">
    <location>
        <begin position="234"/>
        <end position="255"/>
    </location>
</feature>
<comment type="subcellular location">
    <subcellularLocation>
        <location evidence="1">Membrane</location>
    </subcellularLocation>
</comment>
<dbReference type="Proteomes" id="UP000267464">
    <property type="component" value="Unassembled WGS sequence"/>
</dbReference>
<dbReference type="GO" id="GO:0005886">
    <property type="term" value="C:plasma membrane"/>
    <property type="evidence" value="ECO:0007669"/>
    <property type="project" value="TreeGrafter"/>
</dbReference>
<dbReference type="GO" id="GO:0007165">
    <property type="term" value="P:signal transduction"/>
    <property type="evidence" value="ECO:0007669"/>
    <property type="project" value="UniProtKB-KW"/>
</dbReference>
<keyword evidence="5" id="KW-1133">Transmembrane helix</keyword>
<sequence>MASCACAHPRPPVAAPALRAAVCQKVGCEVSKRLREGGRGQPQQGRPSGLHLSVVHKLGFGFGTLIVMALAAAIYGVLQMRDLEAQMRDVLLANNGRISLLNAMRDDANVLAVGVRNVTILTDKATIDRQVKAMESAQREYDKRLRELMLTAPRWATEQEFRQLRLVDELGKKTMGDIAQAAVKGSAGANEDATVILNLKVAPNERLWRDALAALIASAQDQNTHAVQRASDQLTSAISAMAAISAVAVILGMLVGRSIIKSVRRPIDMAISAAERIASGDLAHAVDGHVHDELGRLLLAIQSMQSGLSDMVGQIRQASDSIHVASDEVAAGNLDLSSRTEEAAGHLEATASTLNEFSDALATSAQAAEHAVKLAESASLHANRGGDLMSGVVETMEVVTQRSTRISEIVSFIDGLSYQTNLLALNAAVEAARAGDKGRGFGVVAGEVRALSTRSAQASKEIAGLLQDCLQGIGDAGTRVVEASRTMNDIVAAAQAVTDTIGQLSASASRQSVGVTQVKETINQLNAMTQQNSSMVEQSAAAAESLKSQAARLNEMVSRFKVLEVGQESLV</sequence>
<dbReference type="CDD" id="cd06225">
    <property type="entry name" value="HAMP"/>
    <property type="match status" value="1"/>
</dbReference>
<protein>
    <submittedName>
        <fullName evidence="8">HAMP domain-containing protein</fullName>
    </submittedName>
</protein>
<evidence type="ECO:0000313" key="8">
    <source>
        <dbReference type="EMBL" id="RQP21760.1"/>
    </source>
</evidence>
<gene>
    <name evidence="8" type="ORF">DZC73_25285</name>
</gene>
<dbReference type="GO" id="GO:0006935">
    <property type="term" value="P:chemotaxis"/>
    <property type="evidence" value="ECO:0007669"/>
    <property type="project" value="InterPro"/>
</dbReference>
<dbReference type="InterPro" id="IPR004089">
    <property type="entry name" value="MCPsignal_dom"/>
</dbReference>
<reference evidence="8 9" key="1">
    <citation type="submission" date="2018-08" db="EMBL/GenBank/DDBJ databases">
        <authorList>
            <person name="Khan S.A."/>
            <person name="Jeon C.O."/>
            <person name="Chun B.H."/>
            <person name="Jeong S.E."/>
        </authorList>
    </citation>
    <scope>NUCLEOTIDE SEQUENCE [LARGE SCALE GENOMIC DNA]</scope>
    <source>
        <strain evidence="8 9">S-16</strain>
    </source>
</reference>